<sequence>MAACFSLSSLSAGVSCFVILGKFNKIFGANIIGWTGWTDLLWKRPIN</sequence>
<name>A0A6C0BJ96_9ZZZZ</name>
<reference evidence="1" key="1">
    <citation type="journal article" date="2020" name="Nature">
        <title>Giant virus diversity and host interactions through global metagenomics.</title>
        <authorList>
            <person name="Schulz F."/>
            <person name="Roux S."/>
            <person name="Paez-Espino D."/>
            <person name="Jungbluth S."/>
            <person name="Walsh D.A."/>
            <person name="Denef V.J."/>
            <person name="McMahon K.D."/>
            <person name="Konstantinidis K.T."/>
            <person name="Eloe-Fadrosh E.A."/>
            <person name="Kyrpides N.C."/>
            <person name="Woyke T."/>
        </authorList>
    </citation>
    <scope>NUCLEOTIDE SEQUENCE</scope>
    <source>
        <strain evidence="1">GVMAG-M-3300013006-15</strain>
    </source>
</reference>
<proteinExistence type="predicted"/>
<dbReference type="EMBL" id="MN739163">
    <property type="protein sequence ID" value="QHS91784.1"/>
    <property type="molecule type" value="Genomic_DNA"/>
</dbReference>
<organism evidence="1">
    <name type="scientific">viral metagenome</name>
    <dbReference type="NCBI Taxonomy" id="1070528"/>
    <lineage>
        <taxon>unclassified sequences</taxon>
        <taxon>metagenomes</taxon>
        <taxon>organismal metagenomes</taxon>
    </lineage>
</organism>
<evidence type="ECO:0000313" key="1">
    <source>
        <dbReference type="EMBL" id="QHS91784.1"/>
    </source>
</evidence>
<protein>
    <submittedName>
        <fullName evidence="1">Uncharacterized protein</fullName>
    </submittedName>
</protein>
<dbReference type="AlphaFoldDB" id="A0A6C0BJ96"/>
<accession>A0A6C0BJ96</accession>